<dbReference type="EC" id="6.3.2.4" evidence="13"/>
<dbReference type="GO" id="GO:0005524">
    <property type="term" value="F:ATP binding"/>
    <property type="evidence" value="ECO:0007669"/>
    <property type="project" value="UniProtKB-UniRule"/>
</dbReference>
<dbReference type="RefSeq" id="WP_083049022.1">
    <property type="nucleotide sequence ID" value="NZ_MWQY01000005.1"/>
</dbReference>
<keyword evidence="3 13" id="KW-0436">Ligase</keyword>
<dbReference type="PANTHER" id="PTHR23132">
    <property type="entry name" value="D-ALANINE--D-ALANINE LIGASE"/>
    <property type="match status" value="1"/>
</dbReference>
<dbReference type="InterPro" id="IPR016185">
    <property type="entry name" value="PreATP-grasp_dom_sf"/>
</dbReference>
<dbReference type="NCBIfam" id="TIGR01205">
    <property type="entry name" value="D_ala_D_alaTIGR"/>
    <property type="match status" value="1"/>
</dbReference>
<evidence type="ECO:0000313" key="19">
    <source>
        <dbReference type="EMBL" id="ORC36523.1"/>
    </source>
</evidence>
<evidence type="ECO:0000256" key="7">
    <source>
        <dbReference type="ARBA" id="ARBA00022842"/>
    </source>
</evidence>
<feature type="binding site" evidence="16">
    <location>
        <position position="314"/>
    </location>
    <ligand>
        <name>Mg(2+)</name>
        <dbReference type="ChEBI" id="CHEBI:18420"/>
        <label>2</label>
    </ligand>
</feature>
<dbReference type="PROSITE" id="PS00843">
    <property type="entry name" value="DALA_DALA_LIGASE_1"/>
    <property type="match status" value="1"/>
</dbReference>
<evidence type="ECO:0000256" key="6">
    <source>
        <dbReference type="ARBA" id="ARBA00022840"/>
    </source>
</evidence>
<dbReference type="STRING" id="1963862.B4O97_05465"/>
<reference evidence="19 20" key="1">
    <citation type="submission" date="2017-03" db="EMBL/GenBank/DDBJ databases">
        <title>Draft Genome sequence of Marispirochaeta sp. strain JC444.</title>
        <authorList>
            <person name="Shivani Y."/>
            <person name="Subhash Y."/>
            <person name="Sasikala C."/>
            <person name="Ramana C."/>
        </authorList>
    </citation>
    <scope>NUCLEOTIDE SEQUENCE [LARGE SCALE GENOMIC DNA]</scope>
    <source>
        <strain evidence="19 20">JC444</strain>
    </source>
</reference>
<keyword evidence="4 16" id="KW-0479">Metal-binding</keyword>
<evidence type="ECO:0000256" key="8">
    <source>
        <dbReference type="ARBA" id="ARBA00022960"/>
    </source>
</evidence>
<comment type="function">
    <text evidence="13">Cell wall formation.</text>
</comment>
<sequence length="370" mass="40460">MSKKEVIAILYGGKSGEHEVSLRSACSVYHHIDRSIYVPLLIGISRDGRWYLQPETDIPGDTEILPLAEDEEALVSALPGTGLICKGRQLDIDVVFPVLHGTNGEDGTVQGLLEICNLPYVGAGILGSSLSMDKAAAKEIWAARGLPVVPFIRVDGDAFSSSDLWDEKLKQLKDSFTPPLFIKPVRAGSSVGVSRVEGWDALNTALEDALRYDTAALVEPAVNGREIECSVIGNFHTRSFPPGEILPSHSFYDYEAKYIDPDGAALLLPADIDDETAAEVRRIAEEAYRTAGVEGMARVDFFVDRDRGGIFLNEINTIPGFTSISMFPRMCEAGGLPYSELIREMIELGRERFEKRSRCVYSIMNPGGSV</sequence>
<evidence type="ECO:0000256" key="12">
    <source>
        <dbReference type="ARBA" id="ARBA00047614"/>
    </source>
</evidence>
<dbReference type="PANTHER" id="PTHR23132:SF25">
    <property type="entry name" value="D-ALANINE--D-ALANINE LIGASE A"/>
    <property type="match status" value="1"/>
</dbReference>
<keyword evidence="10 16" id="KW-0464">Manganese</keyword>
<feature type="binding site" evidence="15">
    <location>
        <begin position="181"/>
        <end position="183"/>
    </location>
    <ligand>
        <name>ATP</name>
        <dbReference type="ChEBI" id="CHEBI:30616"/>
    </ligand>
</feature>
<dbReference type="SUPFAM" id="SSF56059">
    <property type="entry name" value="Glutathione synthetase ATP-binding domain-like"/>
    <property type="match status" value="1"/>
</dbReference>
<keyword evidence="7 16" id="KW-0460">Magnesium</keyword>
<comment type="caution">
    <text evidence="19">The sequence shown here is derived from an EMBL/GenBank/DDBJ whole genome shotgun (WGS) entry which is preliminary data.</text>
</comment>
<dbReference type="HAMAP" id="MF_00047">
    <property type="entry name" value="Dala_Dala_lig"/>
    <property type="match status" value="1"/>
</dbReference>
<evidence type="ECO:0000256" key="16">
    <source>
        <dbReference type="PIRSR" id="PIRSR039102-3"/>
    </source>
</evidence>
<feature type="active site" evidence="14">
    <location>
        <position position="325"/>
    </location>
</feature>
<dbReference type="Proteomes" id="UP000192343">
    <property type="component" value="Unassembled WGS sequence"/>
</dbReference>
<keyword evidence="8 13" id="KW-0133">Cell shape</keyword>
<feature type="binding site" evidence="16">
    <location>
        <position position="300"/>
    </location>
    <ligand>
        <name>Mg(2+)</name>
        <dbReference type="ChEBI" id="CHEBI:18420"/>
        <label>1</label>
    </ligand>
</feature>
<dbReference type="PROSITE" id="PS50975">
    <property type="entry name" value="ATP_GRASP"/>
    <property type="match status" value="1"/>
</dbReference>
<comment type="subcellular location">
    <subcellularLocation>
        <location evidence="13">Cytoplasm</location>
    </subcellularLocation>
</comment>
<dbReference type="PROSITE" id="PS00844">
    <property type="entry name" value="DALA_DALA_LIGASE_2"/>
    <property type="match status" value="1"/>
</dbReference>
<accession>A0A1Y1S003</accession>
<feature type="binding site" evidence="16">
    <location>
        <position position="316"/>
    </location>
    <ligand>
        <name>Mg(2+)</name>
        <dbReference type="ChEBI" id="CHEBI:18420"/>
        <label>2</label>
    </ligand>
</feature>
<dbReference type="FunFam" id="3.30.470.20:FF:000008">
    <property type="entry name" value="D-alanine--D-alanine ligase"/>
    <property type="match status" value="1"/>
</dbReference>
<dbReference type="EMBL" id="MWQY01000005">
    <property type="protein sequence ID" value="ORC36523.1"/>
    <property type="molecule type" value="Genomic_DNA"/>
</dbReference>
<keyword evidence="6 17" id="KW-0067">ATP-binding</keyword>
<dbReference type="InterPro" id="IPR011761">
    <property type="entry name" value="ATP-grasp"/>
</dbReference>
<evidence type="ECO:0000256" key="11">
    <source>
        <dbReference type="ARBA" id="ARBA00023316"/>
    </source>
</evidence>
<evidence type="ECO:0000259" key="18">
    <source>
        <dbReference type="PROSITE" id="PS50975"/>
    </source>
</evidence>
<dbReference type="GO" id="GO:0071555">
    <property type="term" value="P:cell wall organization"/>
    <property type="evidence" value="ECO:0007669"/>
    <property type="project" value="UniProtKB-KW"/>
</dbReference>
<name>A0A1Y1S003_9SPIO</name>
<evidence type="ECO:0000256" key="14">
    <source>
        <dbReference type="PIRSR" id="PIRSR039102-1"/>
    </source>
</evidence>
<feature type="domain" description="ATP-grasp" evidence="18">
    <location>
        <begin position="138"/>
        <end position="347"/>
    </location>
</feature>
<dbReference type="NCBIfam" id="NF002378">
    <property type="entry name" value="PRK01372.1"/>
    <property type="match status" value="1"/>
</dbReference>
<comment type="catalytic activity">
    <reaction evidence="12 13">
        <text>2 D-alanine + ATP = D-alanyl-D-alanine + ADP + phosphate + H(+)</text>
        <dbReference type="Rhea" id="RHEA:11224"/>
        <dbReference type="ChEBI" id="CHEBI:15378"/>
        <dbReference type="ChEBI" id="CHEBI:30616"/>
        <dbReference type="ChEBI" id="CHEBI:43474"/>
        <dbReference type="ChEBI" id="CHEBI:57416"/>
        <dbReference type="ChEBI" id="CHEBI:57822"/>
        <dbReference type="ChEBI" id="CHEBI:456216"/>
        <dbReference type="EC" id="6.3.2.4"/>
    </reaction>
</comment>
<protein>
    <recommendedName>
        <fullName evidence="13">D-alanine--D-alanine ligase</fullName>
        <ecNumber evidence="13">6.3.2.4</ecNumber>
    </recommendedName>
    <alternativeName>
        <fullName evidence="13">D-Ala-D-Ala ligase</fullName>
    </alternativeName>
    <alternativeName>
        <fullName evidence="13">D-alanylalanine synthetase</fullName>
    </alternativeName>
</protein>
<gene>
    <name evidence="13" type="primary">ddl</name>
    <name evidence="19" type="ORF">B4O97_05465</name>
</gene>
<dbReference type="InterPro" id="IPR000291">
    <property type="entry name" value="D-Ala_lig_Van_CS"/>
</dbReference>
<evidence type="ECO:0000256" key="9">
    <source>
        <dbReference type="ARBA" id="ARBA00022984"/>
    </source>
</evidence>
<dbReference type="Pfam" id="PF01820">
    <property type="entry name" value="Dala_Dala_lig_N"/>
    <property type="match status" value="1"/>
</dbReference>
<organism evidence="19 20">
    <name type="scientific">Marispirochaeta aestuarii</name>
    <dbReference type="NCBI Taxonomy" id="1963862"/>
    <lineage>
        <taxon>Bacteria</taxon>
        <taxon>Pseudomonadati</taxon>
        <taxon>Spirochaetota</taxon>
        <taxon>Spirochaetia</taxon>
        <taxon>Spirochaetales</taxon>
        <taxon>Spirochaetaceae</taxon>
        <taxon>Marispirochaeta</taxon>
    </lineage>
</organism>
<dbReference type="UniPathway" id="UPA00219"/>
<evidence type="ECO:0000256" key="4">
    <source>
        <dbReference type="ARBA" id="ARBA00022723"/>
    </source>
</evidence>
<evidence type="ECO:0000256" key="17">
    <source>
        <dbReference type="PROSITE-ProRule" id="PRU00409"/>
    </source>
</evidence>
<evidence type="ECO:0000256" key="10">
    <source>
        <dbReference type="ARBA" id="ARBA00023211"/>
    </source>
</evidence>
<comment type="cofactor">
    <cofactor evidence="1">
        <name>Mn(2+)</name>
        <dbReference type="ChEBI" id="CHEBI:29035"/>
    </cofactor>
</comment>
<feature type="binding site" evidence="15">
    <location>
        <begin position="189"/>
        <end position="190"/>
    </location>
    <ligand>
        <name>ATP</name>
        <dbReference type="ChEBI" id="CHEBI:30616"/>
    </ligand>
</feature>
<comment type="similarity">
    <text evidence="2 13">Belongs to the D-alanine--D-alanine ligase family.</text>
</comment>
<keyword evidence="11 13" id="KW-0961">Cell wall biogenesis/degradation</keyword>
<evidence type="ECO:0000256" key="5">
    <source>
        <dbReference type="ARBA" id="ARBA00022741"/>
    </source>
</evidence>
<dbReference type="PIRSF" id="PIRSF039102">
    <property type="entry name" value="Ddl/VanB"/>
    <property type="match status" value="1"/>
</dbReference>
<feature type="active site" evidence="14">
    <location>
        <position position="189"/>
    </location>
</feature>
<feature type="active site" evidence="14">
    <location>
        <position position="17"/>
    </location>
</feature>
<dbReference type="GO" id="GO:0008716">
    <property type="term" value="F:D-alanine-D-alanine ligase activity"/>
    <property type="evidence" value="ECO:0007669"/>
    <property type="project" value="UniProtKB-UniRule"/>
</dbReference>
<comment type="cofactor">
    <cofactor evidence="16">
        <name>Mg(2+)</name>
        <dbReference type="ChEBI" id="CHEBI:18420"/>
    </cofactor>
    <cofactor evidence="16">
        <name>Mn(2+)</name>
        <dbReference type="ChEBI" id="CHEBI:29035"/>
    </cofactor>
    <text evidence="16">Binds 2 magnesium or manganese ions per subunit.</text>
</comment>
<dbReference type="InterPro" id="IPR011127">
    <property type="entry name" value="Dala_Dala_lig_N"/>
</dbReference>
<dbReference type="SUPFAM" id="SSF52440">
    <property type="entry name" value="PreATP-grasp domain"/>
    <property type="match status" value="1"/>
</dbReference>
<evidence type="ECO:0000256" key="15">
    <source>
        <dbReference type="PIRSR" id="PIRSR039102-2"/>
    </source>
</evidence>
<feature type="binding site" evidence="15">
    <location>
        <begin position="219"/>
        <end position="226"/>
    </location>
    <ligand>
        <name>ATP</name>
        <dbReference type="ChEBI" id="CHEBI:30616"/>
    </ligand>
</feature>
<evidence type="ECO:0000256" key="13">
    <source>
        <dbReference type="HAMAP-Rule" id="MF_00047"/>
    </source>
</evidence>
<dbReference type="OrthoDB" id="9813261at2"/>
<comment type="pathway">
    <text evidence="13">Cell wall biogenesis; peptidoglycan biosynthesis.</text>
</comment>
<dbReference type="Gene3D" id="3.30.1490.20">
    <property type="entry name" value="ATP-grasp fold, A domain"/>
    <property type="match status" value="1"/>
</dbReference>
<keyword evidence="9 13" id="KW-0573">Peptidoglycan synthesis</keyword>
<keyword evidence="5 15" id="KW-0547">Nucleotide-binding</keyword>
<feature type="binding site" evidence="16">
    <location>
        <position position="314"/>
    </location>
    <ligand>
        <name>Mg(2+)</name>
        <dbReference type="ChEBI" id="CHEBI:18420"/>
        <label>1</label>
    </ligand>
</feature>
<dbReference type="GO" id="GO:0046872">
    <property type="term" value="F:metal ion binding"/>
    <property type="evidence" value="ECO:0007669"/>
    <property type="project" value="UniProtKB-KW"/>
</dbReference>
<dbReference type="InterPro" id="IPR013815">
    <property type="entry name" value="ATP_grasp_subdomain_1"/>
</dbReference>
<dbReference type="NCBIfam" id="NF002528">
    <property type="entry name" value="PRK01966.1-4"/>
    <property type="match status" value="1"/>
</dbReference>
<keyword evidence="13" id="KW-0963">Cytoplasm</keyword>
<evidence type="ECO:0000313" key="20">
    <source>
        <dbReference type="Proteomes" id="UP000192343"/>
    </source>
</evidence>
<keyword evidence="20" id="KW-1185">Reference proteome</keyword>
<evidence type="ECO:0000256" key="1">
    <source>
        <dbReference type="ARBA" id="ARBA00001936"/>
    </source>
</evidence>
<evidence type="ECO:0000256" key="2">
    <source>
        <dbReference type="ARBA" id="ARBA00010871"/>
    </source>
</evidence>
<dbReference type="Gene3D" id="3.30.470.20">
    <property type="entry name" value="ATP-grasp fold, B domain"/>
    <property type="match status" value="1"/>
</dbReference>
<dbReference type="Gene3D" id="3.40.50.20">
    <property type="match status" value="1"/>
</dbReference>
<feature type="binding site" evidence="15">
    <location>
        <position position="134"/>
    </location>
    <ligand>
        <name>ATP</name>
        <dbReference type="ChEBI" id="CHEBI:30616"/>
    </ligand>
</feature>
<dbReference type="GO" id="GO:0009252">
    <property type="term" value="P:peptidoglycan biosynthetic process"/>
    <property type="evidence" value="ECO:0007669"/>
    <property type="project" value="UniProtKB-UniRule"/>
</dbReference>
<dbReference type="InterPro" id="IPR005905">
    <property type="entry name" value="D_ala_D_ala"/>
</dbReference>
<evidence type="ECO:0000256" key="3">
    <source>
        <dbReference type="ARBA" id="ARBA00022598"/>
    </source>
</evidence>
<dbReference type="GO" id="GO:0005829">
    <property type="term" value="C:cytosol"/>
    <property type="evidence" value="ECO:0007669"/>
    <property type="project" value="TreeGrafter"/>
</dbReference>
<proteinExistence type="inferred from homology"/>
<dbReference type="InterPro" id="IPR011095">
    <property type="entry name" value="Dala_Dala_lig_C"/>
</dbReference>
<dbReference type="GO" id="GO:0008360">
    <property type="term" value="P:regulation of cell shape"/>
    <property type="evidence" value="ECO:0007669"/>
    <property type="project" value="UniProtKB-KW"/>
</dbReference>
<dbReference type="Pfam" id="PF07478">
    <property type="entry name" value="Dala_Dala_lig_C"/>
    <property type="match status" value="1"/>
</dbReference>
<dbReference type="AlphaFoldDB" id="A0A1Y1S003"/>
<feature type="binding site" evidence="15">
    <location>
        <begin position="313"/>
        <end position="314"/>
    </location>
    <ligand>
        <name>ATP</name>
        <dbReference type="ChEBI" id="CHEBI:30616"/>
    </ligand>
</feature>